<dbReference type="SUPFAM" id="SSF88659">
    <property type="entry name" value="Sigma3 and sigma4 domains of RNA polymerase sigma factors"/>
    <property type="match status" value="1"/>
</dbReference>
<reference evidence="7 8" key="1">
    <citation type="journal article" date="2014" name="Int. J. Syst. Evol. Microbiol.">
        <title>Phaeodactylibacter xiamenensis gen. nov., sp. nov., a member of the family Saprospiraceae isolated from the marine alga Phaeodactylum tricornutum.</title>
        <authorList>
            <person name="Chen Z.Jr."/>
            <person name="Lei X."/>
            <person name="Lai Q."/>
            <person name="Li Y."/>
            <person name="Zhang B."/>
            <person name="Zhang J."/>
            <person name="Zhang H."/>
            <person name="Yang L."/>
            <person name="Zheng W."/>
            <person name="Tian Y."/>
            <person name="Yu Z."/>
            <person name="Xu H.Jr."/>
            <person name="Zheng T."/>
        </authorList>
    </citation>
    <scope>NUCLEOTIDE SEQUENCE [LARGE SCALE GENOMIC DNA]</scope>
    <source>
        <strain evidence="7 8">KD52</strain>
    </source>
</reference>
<dbReference type="Gene3D" id="1.10.10.10">
    <property type="entry name" value="Winged helix-like DNA-binding domain superfamily/Winged helix DNA-binding domain"/>
    <property type="match status" value="1"/>
</dbReference>
<dbReference type="PANTHER" id="PTHR43133">
    <property type="entry name" value="RNA POLYMERASE ECF-TYPE SIGMA FACTO"/>
    <property type="match status" value="1"/>
</dbReference>
<dbReference type="Proteomes" id="UP000029736">
    <property type="component" value="Unassembled WGS sequence"/>
</dbReference>
<dbReference type="NCBIfam" id="TIGR02937">
    <property type="entry name" value="sigma70-ECF"/>
    <property type="match status" value="1"/>
</dbReference>
<dbReference type="STRING" id="1524460.IX84_05550"/>
<dbReference type="Pfam" id="PF04542">
    <property type="entry name" value="Sigma70_r2"/>
    <property type="match status" value="1"/>
</dbReference>
<dbReference type="GO" id="GO:0003677">
    <property type="term" value="F:DNA binding"/>
    <property type="evidence" value="ECO:0007669"/>
    <property type="project" value="InterPro"/>
</dbReference>
<dbReference type="RefSeq" id="WP_044217157.1">
    <property type="nucleotide sequence ID" value="NZ_JBKAGJ010000001.1"/>
</dbReference>
<organism evidence="7 8">
    <name type="scientific">Phaeodactylibacter xiamenensis</name>
    <dbReference type="NCBI Taxonomy" id="1524460"/>
    <lineage>
        <taxon>Bacteria</taxon>
        <taxon>Pseudomonadati</taxon>
        <taxon>Bacteroidota</taxon>
        <taxon>Saprospiria</taxon>
        <taxon>Saprospirales</taxon>
        <taxon>Haliscomenobacteraceae</taxon>
        <taxon>Phaeodactylibacter</taxon>
    </lineage>
</organism>
<dbReference type="OrthoDB" id="9780326at2"/>
<evidence type="ECO:0000256" key="4">
    <source>
        <dbReference type="ARBA" id="ARBA00023163"/>
    </source>
</evidence>
<evidence type="ECO:0000313" key="7">
    <source>
        <dbReference type="EMBL" id="KGE89215.1"/>
    </source>
</evidence>
<dbReference type="Pfam" id="PF08281">
    <property type="entry name" value="Sigma70_r4_2"/>
    <property type="match status" value="1"/>
</dbReference>
<dbReference type="EMBL" id="JPOS01000012">
    <property type="protein sequence ID" value="KGE89215.1"/>
    <property type="molecule type" value="Genomic_DNA"/>
</dbReference>
<feature type="domain" description="RNA polymerase sigma factor 70 region 4 type 2" evidence="6">
    <location>
        <begin position="107"/>
        <end position="158"/>
    </location>
</feature>
<keyword evidence="4" id="KW-0804">Transcription</keyword>
<dbReference type="InterPro" id="IPR007627">
    <property type="entry name" value="RNA_pol_sigma70_r2"/>
</dbReference>
<accession>A0A098SAS3</accession>
<evidence type="ECO:0000256" key="1">
    <source>
        <dbReference type="ARBA" id="ARBA00010641"/>
    </source>
</evidence>
<dbReference type="InterPro" id="IPR014284">
    <property type="entry name" value="RNA_pol_sigma-70_dom"/>
</dbReference>
<sequence length="163" mass="19062">MPNKAKHPAPDFETVLQQHRGIIFKVARLYTRNEADFEDLVQDISIQIWQSLGNYKPAYALSTWLYRIALNVSIDRLRREERRQRHQEVFEALPHTGQPGQPSGRSEQLYRWVQALPPLERALMLLYLEDYPHGEIGEMLGISKSNVGTKISRLKQRLKKELK</sequence>
<evidence type="ECO:0008006" key="9">
    <source>
        <dbReference type="Google" id="ProtNLM"/>
    </source>
</evidence>
<dbReference type="InterPro" id="IPR013325">
    <property type="entry name" value="RNA_pol_sigma_r2"/>
</dbReference>
<evidence type="ECO:0000259" key="6">
    <source>
        <dbReference type="Pfam" id="PF08281"/>
    </source>
</evidence>
<evidence type="ECO:0000259" key="5">
    <source>
        <dbReference type="Pfam" id="PF04542"/>
    </source>
</evidence>
<dbReference type="AlphaFoldDB" id="A0A098SAS3"/>
<evidence type="ECO:0000256" key="2">
    <source>
        <dbReference type="ARBA" id="ARBA00023015"/>
    </source>
</evidence>
<feature type="domain" description="RNA polymerase sigma-70 region 2" evidence="5">
    <location>
        <begin position="17"/>
        <end position="83"/>
    </location>
</feature>
<proteinExistence type="inferred from homology"/>
<dbReference type="SUPFAM" id="SSF88946">
    <property type="entry name" value="Sigma2 domain of RNA polymerase sigma factors"/>
    <property type="match status" value="1"/>
</dbReference>
<keyword evidence="8" id="KW-1185">Reference proteome</keyword>
<dbReference type="CDD" id="cd06171">
    <property type="entry name" value="Sigma70_r4"/>
    <property type="match status" value="1"/>
</dbReference>
<dbReference type="PANTHER" id="PTHR43133:SF45">
    <property type="entry name" value="RNA POLYMERASE ECF-TYPE SIGMA FACTOR"/>
    <property type="match status" value="1"/>
</dbReference>
<evidence type="ECO:0000313" key="8">
    <source>
        <dbReference type="Proteomes" id="UP000029736"/>
    </source>
</evidence>
<keyword evidence="2" id="KW-0805">Transcription regulation</keyword>
<comment type="caution">
    <text evidence="7">The sequence shown here is derived from an EMBL/GenBank/DDBJ whole genome shotgun (WGS) entry which is preliminary data.</text>
</comment>
<dbReference type="GO" id="GO:0006352">
    <property type="term" value="P:DNA-templated transcription initiation"/>
    <property type="evidence" value="ECO:0007669"/>
    <property type="project" value="InterPro"/>
</dbReference>
<keyword evidence="3" id="KW-0731">Sigma factor</keyword>
<comment type="similarity">
    <text evidence="1">Belongs to the sigma-70 factor family. ECF subfamily.</text>
</comment>
<dbReference type="GO" id="GO:0016987">
    <property type="term" value="F:sigma factor activity"/>
    <property type="evidence" value="ECO:0007669"/>
    <property type="project" value="UniProtKB-KW"/>
</dbReference>
<gene>
    <name evidence="7" type="ORF">IX84_05550</name>
</gene>
<evidence type="ECO:0000256" key="3">
    <source>
        <dbReference type="ARBA" id="ARBA00023082"/>
    </source>
</evidence>
<dbReference type="Gene3D" id="1.10.1740.10">
    <property type="match status" value="1"/>
</dbReference>
<dbReference type="InterPro" id="IPR013249">
    <property type="entry name" value="RNA_pol_sigma70_r4_t2"/>
</dbReference>
<dbReference type="InterPro" id="IPR039425">
    <property type="entry name" value="RNA_pol_sigma-70-like"/>
</dbReference>
<dbReference type="InterPro" id="IPR036388">
    <property type="entry name" value="WH-like_DNA-bd_sf"/>
</dbReference>
<protein>
    <recommendedName>
        <fullName evidence="9">RNA polymerase subunit sigma-70</fullName>
    </recommendedName>
</protein>
<dbReference type="InterPro" id="IPR013324">
    <property type="entry name" value="RNA_pol_sigma_r3/r4-like"/>
</dbReference>
<name>A0A098SAS3_9BACT</name>